<accession>A0A2P8DSR9</accession>
<dbReference type="InterPro" id="IPR032808">
    <property type="entry name" value="DoxX"/>
</dbReference>
<dbReference type="OrthoDB" id="1122432at2"/>
<feature type="transmembrane region" description="Helical" evidence="7">
    <location>
        <begin position="12"/>
        <end position="32"/>
    </location>
</feature>
<evidence type="ECO:0000313" key="8">
    <source>
        <dbReference type="EMBL" id="PSL00257.1"/>
    </source>
</evidence>
<dbReference type="InterPro" id="IPR051907">
    <property type="entry name" value="DoxX-like_oxidoreductase"/>
</dbReference>
<dbReference type="AlphaFoldDB" id="A0A2P8DSR9"/>
<comment type="subcellular location">
    <subcellularLocation>
        <location evidence="1">Cell membrane</location>
        <topology evidence="1">Multi-pass membrane protein</topology>
    </subcellularLocation>
</comment>
<keyword evidence="6 7" id="KW-0472">Membrane</keyword>
<proteinExistence type="inferred from homology"/>
<evidence type="ECO:0000256" key="6">
    <source>
        <dbReference type="ARBA" id="ARBA00023136"/>
    </source>
</evidence>
<dbReference type="EMBL" id="PYGA01000002">
    <property type="protein sequence ID" value="PSL00257.1"/>
    <property type="molecule type" value="Genomic_DNA"/>
</dbReference>
<comment type="similarity">
    <text evidence="2">Belongs to the DoxX family.</text>
</comment>
<evidence type="ECO:0000256" key="5">
    <source>
        <dbReference type="ARBA" id="ARBA00022989"/>
    </source>
</evidence>
<evidence type="ECO:0000256" key="2">
    <source>
        <dbReference type="ARBA" id="ARBA00006679"/>
    </source>
</evidence>
<dbReference type="RefSeq" id="WP_106581590.1">
    <property type="nucleotide sequence ID" value="NZ_PYGA01000002.1"/>
</dbReference>
<keyword evidence="9" id="KW-1185">Reference proteome</keyword>
<organism evidence="8 9">
    <name type="scientific">Murinocardiopsis flavida</name>
    <dbReference type="NCBI Taxonomy" id="645275"/>
    <lineage>
        <taxon>Bacteria</taxon>
        <taxon>Bacillati</taxon>
        <taxon>Actinomycetota</taxon>
        <taxon>Actinomycetes</taxon>
        <taxon>Streptosporangiales</taxon>
        <taxon>Nocardiopsidaceae</taxon>
        <taxon>Murinocardiopsis</taxon>
    </lineage>
</organism>
<protein>
    <submittedName>
        <fullName evidence="8">Putative oxidoreductase</fullName>
    </submittedName>
</protein>
<dbReference type="GO" id="GO:0005886">
    <property type="term" value="C:plasma membrane"/>
    <property type="evidence" value="ECO:0007669"/>
    <property type="project" value="UniProtKB-SubCell"/>
</dbReference>
<dbReference type="Proteomes" id="UP000240542">
    <property type="component" value="Unassembled WGS sequence"/>
</dbReference>
<keyword evidence="4 7" id="KW-0812">Transmembrane</keyword>
<dbReference type="PANTHER" id="PTHR33452:SF1">
    <property type="entry name" value="INNER MEMBRANE PROTEIN YPHA-RELATED"/>
    <property type="match status" value="1"/>
</dbReference>
<name>A0A2P8DSR9_9ACTN</name>
<evidence type="ECO:0000256" key="4">
    <source>
        <dbReference type="ARBA" id="ARBA00022692"/>
    </source>
</evidence>
<keyword evidence="5 7" id="KW-1133">Transmembrane helix</keyword>
<comment type="caution">
    <text evidence="8">The sequence shown here is derived from an EMBL/GenBank/DDBJ whole genome shotgun (WGS) entry which is preliminary data.</text>
</comment>
<evidence type="ECO:0000256" key="7">
    <source>
        <dbReference type="SAM" id="Phobius"/>
    </source>
</evidence>
<feature type="transmembrane region" description="Helical" evidence="7">
    <location>
        <begin position="70"/>
        <end position="92"/>
    </location>
</feature>
<feature type="transmembrane region" description="Helical" evidence="7">
    <location>
        <begin position="44"/>
        <end position="63"/>
    </location>
</feature>
<evidence type="ECO:0000256" key="3">
    <source>
        <dbReference type="ARBA" id="ARBA00022475"/>
    </source>
</evidence>
<dbReference type="Pfam" id="PF07681">
    <property type="entry name" value="DoxX"/>
    <property type="match status" value="1"/>
</dbReference>
<evidence type="ECO:0000256" key="1">
    <source>
        <dbReference type="ARBA" id="ARBA00004651"/>
    </source>
</evidence>
<feature type="transmembrane region" description="Helical" evidence="7">
    <location>
        <begin position="112"/>
        <end position="132"/>
    </location>
</feature>
<gene>
    <name evidence="8" type="ORF">CLV63_102384</name>
</gene>
<dbReference type="PANTHER" id="PTHR33452">
    <property type="entry name" value="OXIDOREDUCTASE CATD-RELATED"/>
    <property type="match status" value="1"/>
</dbReference>
<reference evidence="8 9" key="1">
    <citation type="submission" date="2018-03" db="EMBL/GenBank/DDBJ databases">
        <title>Genomic Encyclopedia of Archaeal and Bacterial Type Strains, Phase II (KMG-II): from individual species to whole genera.</title>
        <authorList>
            <person name="Goeker M."/>
        </authorList>
    </citation>
    <scope>NUCLEOTIDE SEQUENCE [LARGE SCALE GENOMIC DNA]</scope>
    <source>
        <strain evidence="8 9">DSM 45312</strain>
    </source>
</reference>
<sequence>MVALTTSMHRAGDATALIARIAIGAVFVAHGWHKLSGLDGTAQSFAGLGLPMPRMAALLGVVIEVGGGTLLAIGLLLPLAAVGLAAMMAAAYGLVHAGDPLIAPGGGPSFELVLVLGAAALAVGFNGGRFALDRLLPWSRPRAAAPAARTAGAVADR</sequence>
<evidence type="ECO:0000313" key="9">
    <source>
        <dbReference type="Proteomes" id="UP000240542"/>
    </source>
</evidence>
<keyword evidence="3" id="KW-1003">Cell membrane</keyword>